<dbReference type="PANTHER" id="PTHR42899:SF1">
    <property type="entry name" value="SPERMATOGENESIS-ASSOCIATED PROTEIN 20"/>
    <property type="match status" value="1"/>
</dbReference>
<dbReference type="InterPro" id="IPR024705">
    <property type="entry name" value="Ssp411"/>
</dbReference>
<dbReference type="SUPFAM" id="SSF48208">
    <property type="entry name" value="Six-hairpin glycosidases"/>
    <property type="match status" value="1"/>
</dbReference>
<evidence type="ECO:0000259" key="1">
    <source>
        <dbReference type="Pfam" id="PF03190"/>
    </source>
</evidence>
<dbReference type="Pfam" id="PF03190">
    <property type="entry name" value="Thioredox_DsbH"/>
    <property type="match status" value="1"/>
</dbReference>
<name>A0ABP9DCT9_9BACT</name>
<dbReference type="Gene3D" id="3.40.30.10">
    <property type="entry name" value="Glutaredoxin"/>
    <property type="match status" value="1"/>
</dbReference>
<organism evidence="2 3">
    <name type="scientific">Algivirga pacifica</name>
    <dbReference type="NCBI Taxonomy" id="1162670"/>
    <lineage>
        <taxon>Bacteria</taxon>
        <taxon>Pseudomonadati</taxon>
        <taxon>Bacteroidota</taxon>
        <taxon>Cytophagia</taxon>
        <taxon>Cytophagales</taxon>
        <taxon>Flammeovirgaceae</taxon>
        <taxon>Algivirga</taxon>
    </lineage>
</organism>
<dbReference type="InterPro" id="IPR008928">
    <property type="entry name" value="6-hairpin_glycosidase_sf"/>
</dbReference>
<reference evidence="3" key="1">
    <citation type="journal article" date="2019" name="Int. J. Syst. Evol. Microbiol.">
        <title>The Global Catalogue of Microorganisms (GCM) 10K type strain sequencing project: providing services to taxonomists for standard genome sequencing and annotation.</title>
        <authorList>
            <consortium name="The Broad Institute Genomics Platform"/>
            <consortium name="The Broad Institute Genome Sequencing Center for Infectious Disease"/>
            <person name="Wu L."/>
            <person name="Ma J."/>
        </authorList>
    </citation>
    <scope>NUCLEOTIDE SEQUENCE [LARGE SCALE GENOMIC DNA]</scope>
    <source>
        <strain evidence="3">JCM 18326</strain>
    </source>
</reference>
<proteinExistence type="predicted"/>
<evidence type="ECO:0000313" key="3">
    <source>
        <dbReference type="Proteomes" id="UP001500298"/>
    </source>
</evidence>
<dbReference type="Proteomes" id="UP001500298">
    <property type="component" value="Unassembled WGS sequence"/>
</dbReference>
<comment type="caution">
    <text evidence="2">The sequence shown here is derived from an EMBL/GenBank/DDBJ whole genome shotgun (WGS) entry which is preliminary data.</text>
</comment>
<dbReference type="InterPro" id="IPR004879">
    <property type="entry name" value="Ssp411-like_TRX"/>
</dbReference>
<dbReference type="InterPro" id="IPR012341">
    <property type="entry name" value="6hp_glycosidase-like_sf"/>
</dbReference>
<keyword evidence="3" id="KW-1185">Reference proteome</keyword>
<sequence length="687" mass="79173">MKATNKTPNKLIHEDSLYLQQHAYNPVQWYPWGEEALQKARKENKPIIVSIGYSSCHWCHVMERECFENQELAQLMNTHYICIKVDREERPDIDQIYMEAIQVMGINGGWPLNVFLTPETKPFYGGTYFPSKHWKQLLTQVAEAFDKHRDQLEASAVKFEEVIQRSELDKYELHQSDKTFSKDTLEQMYQQLSEKFDTLKGGIDKAPKFPMPTIWSFLCRYYDVSKNAEALKQLQLTLKQMAYGGIYDQIGGGFARYSVDGQWFAPHFEKMLYDNAQLVSLYAETYSITQNMLYKRIVDETITFLGREMQAPHGGFYSALDADTEGIEGRFYSWTYEELKSILPEEELENFCLLYQVTQEGNWEQGYNILHRKWSTKKFGKEVGISTHEADQKISQWKGLLLKARNQREFPGLDKKIITSWNGLMVKALADAYNATGAPKYLQMAKRTASFILDHLMLDDGQLWHVFHHEQGSIKGYLEDYACVIQGFITLYQTCFDTIWLEKAELLTSYTLKHFYNQEEGMFYFTDAQGEALIARKMELFDNVIPASNSIMAMNLYFLGAFLEKPAMKEISQEMLGKVNKMLVKDVQYLSNWASLYSYQLSTMAEVVIVGKQLTAFSQGIMQEFLPNKIVIGSTQASDTLPLLKGRTAINDRTTVYVCRNSNCQLPVHSLAEALKNIKGGSGHKNI</sequence>
<dbReference type="InterPro" id="IPR036249">
    <property type="entry name" value="Thioredoxin-like_sf"/>
</dbReference>
<feature type="domain" description="Spermatogenesis-associated protein 20-like TRX" evidence="1">
    <location>
        <begin position="9"/>
        <end position="162"/>
    </location>
</feature>
<dbReference type="PANTHER" id="PTHR42899">
    <property type="entry name" value="SPERMATOGENESIS-ASSOCIATED PROTEIN 20"/>
    <property type="match status" value="1"/>
</dbReference>
<dbReference type="PIRSF" id="PIRSF006402">
    <property type="entry name" value="UCP006402_thioredoxin"/>
    <property type="match status" value="1"/>
</dbReference>
<dbReference type="CDD" id="cd02955">
    <property type="entry name" value="SSP411"/>
    <property type="match status" value="1"/>
</dbReference>
<protein>
    <submittedName>
        <fullName evidence="2">Thioredoxin domain-containing protein</fullName>
    </submittedName>
</protein>
<dbReference type="Gene3D" id="1.50.10.20">
    <property type="match status" value="1"/>
</dbReference>
<accession>A0ABP9DCT9</accession>
<dbReference type="SUPFAM" id="SSF52833">
    <property type="entry name" value="Thioredoxin-like"/>
    <property type="match status" value="1"/>
</dbReference>
<dbReference type="Gene3D" id="1.50.10.10">
    <property type="match status" value="1"/>
</dbReference>
<dbReference type="RefSeq" id="WP_345372241.1">
    <property type="nucleotide sequence ID" value="NZ_BAABJX010000036.1"/>
</dbReference>
<gene>
    <name evidence="2" type="ORF">GCM10023331_24620</name>
</gene>
<evidence type="ECO:0000313" key="2">
    <source>
        <dbReference type="EMBL" id="GAA4838482.1"/>
    </source>
</evidence>
<dbReference type="EMBL" id="BAABJX010000036">
    <property type="protein sequence ID" value="GAA4838482.1"/>
    <property type="molecule type" value="Genomic_DNA"/>
</dbReference>